<gene>
    <name evidence="2" type="ORF">SAMN05216586_101146</name>
</gene>
<proteinExistence type="predicted"/>
<evidence type="ECO:0000313" key="3">
    <source>
        <dbReference type="Proteomes" id="UP000243518"/>
    </source>
</evidence>
<keyword evidence="3" id="KW-1185">Reference proteome</keyword>
<keyword evidence="1" id="KW-0472">Membrane</keyword>
<dbReference type="EMBL" id="FNVE01000001">
    <property type="protein sequence ID" value="SEF47815.1"/>
    <property type="molecule type" value="Genomic_DNA"/>
</dbReference>
<keyword evidence="1" id="KW-0812">Transmembrane</keyword>
<evidence type="ECO:0000256" key="1">
    <source>
        <dbReference type="SAM" id="Phobius"/>
    </source>
</evidence>
<sequence>MGFRPLSIRRNIWLLYKLLCATAVIALAGPRMSTGSI</sequence>
<keyword evidence="1" id="KW-1133">Transmembrane helix</keyword>
<name>A0AAQ1G4E1_9GAMM</name>
<protein>
    <submittedName>
        <fullName evidence="2">Uncharacterized protein</fullName>
    </submittedName>
</protein>
<accession>A0AAQ1G4E1</accession>
<comment type="caution">
    <text evidence="2">The sequence shown here is derived from an EMBL/GenBank/DDBJ whole genome shotgun (WGS) entry which is preliminary data.</text>
</comment>
<reference evidence="2 3" key="1">
    <citation type="submission" date="2016-10" db="EMBL/GenBank/DDBJ databases">
        <authorList>
            <person name="Varghese N."/>
            <person name="Submissions S."/>
        </authorList>
    </citation>
    <scope>NUCLEOTIDE SEQUENCE [LARGE SCALE GENOMIC DNA]</scope>
    <source>
        <strain evidence="2 3">CECT 8317</strain>
    </source>
</reference>
<organism evidence="2 3">
    <name type="scientific">Halopseudomonas aestusnigri</name>
    <dbReference type="NCBI Taxonomy" id="857252"/>
    <lineage>
        <taxon>Bacteria</taxon>
        <taxon>Pseudomonadati</taxon>
        <taxon>Pseudomonadota</taxon>
        <taxon>Gammaproteobacteria</taxon>
        <taxon>Pseudomonadales</taxon>
        <taxon>Pseudomonadaceae</taxon>
        <taxon>Halopseudomonas</taxon>
    </lineage>
</organism>
<feature type="transmembrane region" description="Helical" evidence="1">
    <location>
        <begin position="12"/>
        <end position="29"/>
    </location>
</feature>
<dbReference type="AlphaFoldDB" id="A0AAQ1G4E1"/>
<dbReference type="Proteomes" id="UP000243518">
    <property type="component" value="Unassembled WGS sequence"/>
</dbReference>
<evidence type="ECO:0000313" key="2">
    <source>
        <dbReference type="EMBL" id="SEF47815.1"/>
    </source>
</evidence>